<keyword evidence="1" id="KW-1133">Transmembrane helix</keyword>
<gene>
    <name evidence="2" type="ORF">Bathy03g03120</name>
</gene>
<name>K8ECF2_9CHLO</name>
<keyword evidence="3" id="KW-1185">Reference proteome</keyword>
<evidence type="ECO:0000313" key="2">
    <source>
        <dbReference type="EMBL" id="CCO15692.1"/>
    </source>
</evidence>
<evidence type="ECO:0000313" key="3">
    <source>
        <dbReference type="Proteomes" id="UP000198341"/>
    </source>
</evidence>
<dbReference type="EMBL" id="FO082276">
    <property type="protein sequence ID" value="CCO15692.1"/>
    <property type="molecule type" value="Genomic_DNA"/>
</dbReference>
<dbReference type="GeneID" id="19016849"/>
<protein>
    <recommendedName>
        <fullName evidence="4">Small integral membrane protein 8</fullName>
    </recommendedName>
</protein>
<dbReference type="AlphaFoldDB" id="K8ECF2"/>
<keyword evidence="1" id="KW-0472">Membrane</keyword>
<keyword evidence="1" id="KW-0812">Transmembrane</keyword>
<evidence type="ECO:0000256" key="1">
    <source>
        <dbReference type="SAM" id="Phobius"/>
    </source>
</evidence>
<evidence type="ECO:0008006" key="4">
    <source>
        <dbReference type="Google" id="ProtNLM"/>
    </source>
</evidence>
<sequence length="65" mass="7549">MNNNHNHKVPETSFFRILNWERYVPYNSKIALVGTIVLTGAVANIALSVWENNKNIHKRTKNKNE</sequence>
<accession>K8ECF2</accession>
<dbReference type="KEGG" id="bpg:Bathy03g03120"/>
<dbReference type="RefSeq" id="XP_007514255.1">
    <property type="nucleotide sequence ID" value="XM_007514193.1"/>
</dbReference>
<proteinExistence type="predicted"/>
<organism evidence="2 3">
    <name type="scientific">Bathycoccus prasinos</name>
    <dbReference type="NCBI Taxonomy" id="41875"/>
    <lineage>
        <taxon>Eukaryota</taxon>
        <taxon>Viridiplantae</taxon>
        <taxon>Chlorophyta</taxon>
        <taxon>Mamiellophyceae</taxon>
        <taxon>Mamiellales</taxon>
        <taxon>Bathycoccaceae</taxon>
        <taxon>Bathycoccus</taxon>
    </lineage>
</organism>
<feature type="transmembrane region" description="Helical" evidence="1">
    <location>
        <begin position="30"/>
        <end position="50"/>
    </location>
</feature>
<dbReference type="Proteomes" id="UP000198341">
    <property type="component" value="Chromosome 3"/>
</dbReference>
<reference evidence="2 3" key="1">
    <citation type="submission" date="2011-10" db="EMBL/GenBank/DDBJ databases">
        <authorList>
            <person name="Genoscope - CEA"/>
        </authorList>
    </citation>
    <scope>NUCLEOTIDE SEQUENCE [LARGE SCALE GENOMIC DNA]</scope>
    <source>
        <strain evidence="2 3">RCC 1105</strain>
    </source>
</reference>